<dbReference type="PROSITE" id="PS50006">
    <property type="entry name" value="FHA_DOMAIN"/>
    <property type="match status" value="1"/>
</dbReference>
<evidence type="ECO:0000259" key="2">
    <source>
        <dbReference type="PROSITE" id="PS50006"/>
    </source>
</evidence>
<organism evidence="3 4">
    <name type="scientific">Paraoerskovia sediminicola</name>
    <dbReference type="NCBI Taxonomy" id="1138587"/>
    <lineage>
        <taxon>Bacteria</taxon>
        <taxon>Bacillati</taxon>
        <taxon>Actinomycetota</taxon>
        <taxon>Actinomycetes</taxon>
        <taxon>Micrococcales</taxon>
        <taxon>Cellulomonadaceae</taxon>
        <taxon>Paraoerskovia</taxon>
    </lineage>
</organism>
<evidence type="ECO:0000313" key="3">
    <source>
        <dbReference type="EMBL" id="BDZ42093.1"/>
    </source>
</evidence>
<evidence type="ECO:0000256" key="1">
    <source>
        <dbReference type="ARBA" id="ARBA00022553"/>
    </source>
</evidence>
<accession>A0ABN6XD83</accession>
<dbReference type="EMBL" id="AP027729">
    <property type="protein sequence ID" value="BDZ42093.1"/>
    <property type="molecule type" value="Genomic_DNA"/>
</dbReference>
<gene>
    <name evidence="3" type="ORF">GCM10025865_13920</name>
</gene>
<sequence length="90" mass="9525">MTAGTLRGATLPLGSQPILLGRSPGCSLVLDDDYSSSRHAKIYTQSGRWYVEDLGSTNGTYVNESRISGTVEIAPGTPVRIGQTVVELQG</sequence>
<dbReference type="SUPFAM" id="SSF49879">
    <property type="entry name" value="SMAD/FHA domain"/>
    <property type="match status" value="1"/>
</dbReference>
<protein>
    <recommendedName>
        <fullName evidence="2">FHA domain-containing protein</fullName>
    </recommendedName>
</protein>
<name>A0ABN6XD83_9CELL</name>
<dbReference type="SMART" id="SM00240">
    <property type="entry name" value="FHA"/>
    <property type="match status" value="1"/>
</dbReference>
<reference evidence="4" key="1">
    <citation type="journal article" date="2019" name="Int. J. Syst. Evol. Microbiol.">
        <title>The Global Catalogue of Microorganisms (GCM) 10K type strain sequencing project: providing services to taxonomists for standard genome sequencing and annotation.</title>
        <authorList>
            <consortium name="The Broad Institute Genomics Platform"/>
            <consortium name="The Broad Institute Genome Sequencing Center for Infectious Disease"/>
            <person name="Wu L."/>
            <person name="Ma J."/>
        </authorList>
    </citation>
    <scope>NUCLEOTIDE SEQUENCE [LARGE SCALE GENOMIC DNA]</scope>
    <source>
        <strain evidence="4">NBRC 108565</strain>
    </source>
</reference>
<evidence type="ECO:0000313" key="4">
    <source>
        <dbReference type="Proteomes" id="UP001321475"/>
    </source>
</evidence>
<proteinExistence type="predicted"/>
<keyword evidence="1" id="KW-0597">Phosphoprotein</keyword>
<dbReference type="Pfam" id="PF00498">
    <property type="entry name" value="FHA"/>
    <property type="match status" value="1"/>
</dbReference>
<dbReference type="InterPro" id="IPR000253">
    <property type="entry name" value="FHA_dom"/>
</dbReference>
<feature type="domain" description="FHA" evidence="2">
    <location>
        <begin position="18"/>
        <end position="67"/>
    </location>
</feature>
<dbReference type="InterPro" id="IPR008984">
    <property type="entry name" value="SMAD_FHA_dom_sf"/>
</dbReference>
<dbReference type="Proteomes" id="UP001321475">
    <property type="component" value="Chromosome"/>
</dbReference>
<dbReference type="Gene3D" id="2.60.200.20">
    <property type="match status" value="1"/>
</dbReference>
<keyword evidence="4" id="KW-1185">Reference proteome</keyword>
<dbReference type="InterPro" id="IPR050923">
    <property type="entry name" value="Cell_Proc_Reg/RNA_Proc"/>
</dbReference>
<dbReference type="PANTHER" id="PTHR23308">
    <property type="entry name" value="NUCLEAR INHIBITOR OF PROTEIN PHOSPHATASE-1"/>
    <property type="match status" value="1"/>
</dbReference>